<keyword evidence="3" id="KW-1185">Reference proteome</keyword>
<dbReference type="EMBL" id="BMGK01000001">
    <property type="protein sequence ID" value="GGD83237.1"/>
    <property type="molecule type" value="Genomic_DNA"/>
</dbReference>
<evidence type="ECO:0000313" key="3">
    <source>
        <dbReference type="Proteomes" id="UP000652231"/>
    </source>
</evidence>
<dbReference type="AlphaFoldDB" id="A0A8J2V6X1"/>
<organism evidence="2 3">
    <name type="scientific">Planktosalinus lacus</name>
    <dbReference type="NCBI Taxonomy" id="1526573"/>
    <lineage>
        <taxon>Bacteria</taxon>
        <taxon>Pseudomonadati</taxon>
        <taxon>Bacteroidota</taxon>
        <taxon>Flavobacteriia</taxon>
        <taxon>Flavobacteriales</taxon>
        <taxon>Flavobacteriaceae</taxon>
        <taxon>Planktosalinus</taxon>
    </lineage>
</organism>
<reference evidence="2" key="2">
    <citation type="submission" date="2020-09" db="EMBL/GenBank/DDBJ databases">
        <authorList>
            <person name="Sun Q."/>
            <person name="Zhou Y."/>
        </authorList>
    </citation>
    <scope>NUCLEOTIDE SEQUENCE</scope>
    <source>
        <strain evidence="2">CGMCC 1.12924</strain>
    </source>
</reference>
<evidence type="ECO:0000256" key="1">
    <source>
        <dbReference type="SAM" id="SignalP"/>
    </source>
</evidence>
<gene>
    <name evidence="2" type="ORF">GCM10011312_04200</name>
</gene>
<reference evidence="2" key="1">
    <citation type="journal article" date="2014" name="Int. J. Syst. Evol. Microbiol.">
        <title>Complete genome sequence of Corynebacterium casei LMG S-19264T (=DSM 44701T), isolated from a smear-ripened cheese.</title>
        <authorList>
            <consortium name="US DOE Joint Genome Institute (JGI-PGF)"/>
            <person name="Walter F."/>
            <person name="Albersmeier A."/>
            <person name="Kalinowski J."/>
            <person name="Ruckert C."/>
        </authorList>
    </citation>
    <scope>NUCLEOTIDE SEQUENCE</scope>
    <source>
        <strain evidence="2">CGMCC 1.12924</strain>
    </source>
</reference>
<evidence type="ECO:0000313" key="2">
    <source>
        <dbReference type="EMBL" id="GGD83237.1"/>
    </source>
</evidence>
<protein>
    <recommendedName>
        <fullName evidence="4">Secreted protein</fullName>
    </recommendedName>
</protein>
<name>A0A8J2V6X1_9FLAO</name>
<keyword evidence="1" id="KW-0732">Signal</keyword>
<proteinExistence type="predicted"/>
<comment type="caution">
    <text evidence="2">The sequence shown here is derived from an EMBL/GenBank/DDBJ whole genome shotgun (WGS) entry which is preliminary data.</text>
</comment>
<feature type="chain" id="PRO_5035173877" description="Secreted protein" evidence="1">
    <location>
        <begin position="22"/>
        <end position="230"/>
    </location>
</feature>
<feature type="signal peptide" evidence="1">
    <location>
        <begin position="1"/>
        <end position="21"/>
    </location>
</feature>
<dbReference type="RefSeq" id="WP_188438974.1">
    <property type="nucleotide sequence ID" value="NZ_BMGK01000001.1"/>
</dbReference>
<evidence type="ECO:0008006" key="4">
    <source>
        <dbReference type="Google" id="ProtNLM"/>
    </source>
</evidence>
<sequence>MIKQLAFVLISLVFFSTSSKAQQYSDSNSKELQNYTTRASKYNPENTKGTPYQTEGFQTGSLLNESTVIFPDVALRYNALNDEFQIKSSLNESNKNIQAVMKKTDLYVKMGDAIYTYLLPSGEVGGYYNVLVEGTKKSIYKKLSKKFVEGAQSVNMMTGNHPNRLVDETKYYLVSVDGTIEELPNSKNRRLKLIAAKDYKSFKKYAKSNDLNVKNEEDLIKLVEYYNQTY</sequence>
<accession>A0A8J2V6X1</accession>
<dbReference type="Proteomes" id="UP000652231">
    <property type="component" value="Unassembled WGS sequence"/>
</dbReference>